<gene>
    <name evidence="1" type="ORF">BTG_32513</name>
</gene>
<dbReference type="AlphaFoldDB" id="A0A9W3JJF7"/>
<protein>
    <submittedName>
        <fullName evidence="1">DNA-binding protein</fullName>
    </submittedName>
</protein>
<dbReference type="FunFam" id="1.10.10.10:FF:000949">
    <property type="entry name" value="Contig184, whole genome shotgun sequence"/>
    <property type="match status" value="1"/>
</dbReference>
<reference evidence="1 2" key="1">
    <citation type="submission" date="2012-08" db="EMBL/GenBank/DDBJ databases">
        <authorList>
            <person name="Doggett N."/>
            <person name="Teshima H."/>
            <person name="Bruce D."/>
            <person name="Detter J.C."/>
            <person name="Johnson S.L."/>
            <person name="Han C."/>
        </authorList>
    </citation>
    <scope>NUCLEOTIDE SEQUENCE [LARGE SCALE GENOMIC DNA]</scope>
    <source>
        <strain evidence="1 2">HD-771</strain>
        <plasmid evidence="1 2">p02</plasmid>
    </source>
</reference>
<dbReference type="SUPFAM" id="SSF46785">
    <property type="entry name" value="Winged helix' DNA-binding domain"/>
    <property type="match status" value="1"/>
</dbReference>
<accession>A0A9W3JJF7</accession>
<dbReference type="KEGG" id="bti:BTG_32513"/>
<proteinExistence type="predicted"/>
<keyword evidence="1" id="KW-0614">Plasmid</keyword>
<sequence length="104" mass="11842">MNRDHFYTLNIAEIAERIGNDDCAYQVLMAFINENGEAQMLNKTAVAEMIQLSKPTVFATVNSFYCAGYIDETRVGRSKIYTLSDLGIEIVECFKQKAMEMRNL</sequence>
<organism evidence="1 2">
    <name type="scientific">Bacillus thuringiensis HD-771</name>
    <dbReference type="NCBI Taxonomy" id="1218175"/>
    <lineage>
        <taxon>Bacteria</taxon>
        <taxon>Bacillati</taxon>
        <taxon>Bacillota</taxon>
        <taxon>Bacilli</taxon>
        <taxon>Bacillales</taxon>
        <taxon>Bacillaceae</taxon>
        <taxon>Bacillus</taxon>
        <taxon>Bacillus cereus group</taxon>
    </lineage>
</organism>
<dbReference type="RefSeq" id="WP_001078052.1">
    <property type="nucleotide sequence ID" value="NC_018501.1"/>
</dbReference>
<name>A0A9W3JJF7_BACTU</name>
<evidence type="ECO:0000313" key="1">
    <source>
        <dbReference type="EMBL" id="AFQ19839.1"/>
    </source>
</evidence>
<dbReference type="GO" id="GO:0003677">
    <property type="term" value="F:DNA binding"/>
    <property type="evidence" value="ECO:0007669"/>
    <property type="project" value="UniProtKB-KW"/>
</dbReference>
<dbReference type="Gene3D" id="1.10.10.10">
    <property type="entry name" value="Winged helix-like DNA-binding domain superfamily/Winged helix DNA-binding domain"/>
    <property type="match status" value="1"/>
</dbReference>
<geneLocation type="plasmid" evidence="1 2">
    <name>p02</name>
</geneLocation>
<dbReference type="EMBL" id="CP003754">
    <property type="protein sequence ID" value="AFQ19839.1"/>
    <property type="molecule type" value="Genomic_DNA"/>
</dbReference>
<evidence type="ECO:0000313" key="2">
    <source>
        <dbReference type="Proteomes" id="UP000005259"/>
    </source>
</evidence>
<dbReference type="InterPro" id="IPR036388">
    <property type="entry name" value="WH-like_DNA-bd_sf"/>
</dbReference>
<dbReference type="Proteomes" id="UP000005259">
    <property type="component" value="Plasmid p02"/>
</dbReference>
<keyword evidence="1" id="KW-0238">DNA-binding</keyword>
<dbReference type="InterPro" id="IPR036390">
    <property type="entry name" value="WH_DNA-bd_sf"/>
</dbReference>